<accession>A0A7S3KPY1</accession>
<protein>
    <submittedName>
        <fullName evidence="2">Uncharacterized protein</fullName>
    </submittedName>
</protein>
<reference evidence="2" key="1">
    <citation type="submission" date="2021-01" db="EMBL/GenBank/DDBJ databases">
        <authorList>
            <person name="Corre E."/>
            <person name="Pelletier E."/>
            <person name="Niang G."/>
            <person name="Scheremetjew M."/>
            <person name="Finn R."/>
            <person name="Kale V."/>
            <person name="Holt S."/>
            <person name="Cochrane G."/>
            <person name="Meng A."/>
            <person name="Brown T."/>
            <person name="Cohen L."/>
        </authorList>
    </citation>
    <scope>NUCLEOTIDE SEQUENCE</scope>
    <source>
        <strain evidence="2">CT5</strain>
    </source>
</reference>
<gene>
    <name evidence="2" type="ORF">ECRA1380_LOCUS13323</name>
    <name evidence="3" type="ORF">ECRASSUSDP1_LOCUS27041</name>
</gene>
<reference evidence="3" key="2">
    <citation type="submission" date="2023-07" db="EMBL/GenBank/DDBJ databases">
        <authorList>
            <consortium name="AG Swart"/>
            <person name="Singh M."/>
            <person name="Singh A."/>
            <person name="Seah K."/>
            <person name="Emmerich C."/>
        </authorList>
    </citation>
    <scope>NUCLEOTIDE SEQUENCE</scope>
    <source>
        <strain evidence="3">DP1</strain>
    </source>
</reference>
<dbReference type="EMBL" id="CAMPGE010027890">
    <property type="protein sequence ID" value="CAI2385475.1"/>
    <property type="molecule type" value="Genomic_DNA"/>
</dbReference>
<evidence type="ECO:0000313" key="3">
    <source>
        <dbReference type="EMBL" id="CAI2385475.1"/>
    </source>
</evidence>
<dbReference type="Proteomes" id="UP001295684">
    <property type="component" value="Unassembled WGS sequence"/>
</dbReference>
<proteinExistence type="predicted"/>
<dbReference type="AlphaFoldDB" id="A0A7S3KPY1"/>
<evidence type="ECO:0000256" key="1">
    <source>
        <dbReference type="SAM" id="Phobius"/>
    </source>
</evidence>
<keyword evidence="4" id="KW-1185">Reference proteome</keyword>
<organism evidence="2">
    <name type="scientific">Euplotes crassus</name>
    <dbReference type="NCBI Taxonomy" id="5936"/>
    <lineage>
        <taxon>Eukaryota</taxon>
        <taxon>Sar</taxon>
        <taxon>Alveolata</taxon>
        <taxon>Ciliophora</taxon>
        <taxon>Intramacronucleata</taxon>
        <taxon>Spirotrichea</taxon>
        <taxon>Hypotrichia</taxon>
        <taxon>Euplotida</taxon>
        <taxon>Euplotidae</taxon>
        <taxon>Moneuplotes</taxon>
    </lineage>
</organism>
<feature type="transmembrane region" description="Helical" evidence="1">
    <location>
        <begin position="20"/>
        <end position="38"/>
    </location>
</feature>
<keyword evidence="1" id="KW-0472">Membrane</keyword>
<dbReference type="EMBL" id="HBIK01028355">
    <property type="protein sequence ID" value="CAE0388351.1"/>
    <property type="molecule type" value="Transcribed_RNA"/>
</dbReference>
<name>A0A7S3KPY1_EUPCR</name>
<keyword evidence="1" id="KW-1133">Transmembrane helix</keyword>
<sequence>MVFGLPAWNYFSKANFYQRHRTLFMYIIVAMTTVNLASKYKTRSKNEFIKGSLHYTTDDSDFEFRNTSNLTDYVVKNKLIDKYSEKVMAERVALEREMQLEAYNHLYGTSLKNE</sequence>
<keyword evidence="1" id="KW-0812">Transmembrane</keyword>
<evidence type="ECO:0000313" key="4">
    <source>
        <dbReference type="Proteomes" id="UP001295684"/>
    </source>
</evidence>
<evidence type="ECO:0000313" key="2">
    <source>
        <dbReference type="EMBL" id="CAE0388351.1"/>
    </source>
</evidence>